<organism evidence="1 2">
    <name type="scientific">Puccinia sorghi</name>
    <dbReference type="NCBI Taxonomy" id="27349"/>
    <lineage>
        <taxon>Eukaryota</taxon>
        <taxon>Fungi</taxon>
        <taxon>Dikarya</taxon>
        <taxon>Basidiomycota</taxon>
        <taxon>Pucciniomycotina</taxon>
        <taxon>Pucciniomycetes</taxon>
        <taxon>Pucciniales</taxon>
        <taxon>Pucciniaceae</taxon>
        <taxon>Puccinia</taxon>
    </lineage>
</organism>
<dbReference type="AlphaFoldDB" id="A0A0L6UND8"/>
<dbReference type="Proteomes" id="UP000037035">
    <property type="component" value="Unassembled WGS sequence"/>
</dbReference>
<sequence>MRVTLWTFGNQFQEEVTQMVASGLTDPQIRQKIEQTHSLTVSQRTLTCRKEDWGLI</sequence>
<keyword evidence="2" id="KW-1185">Reference proteome</keyword>
<accession>A0A0L6UND8</accession>
<evidence type="ECO:0000313" key="1">
    <source>
        <dbReference type="EMBL" id="KNZ50039.1"/>
    </source>
</evidence>
<gene>
    <name evidence="1" type="ORF">VP01_4632g2</name>
</gene>
<evidence type="ECO:0000313" key="2">
    <source>
        <dbReference type="Proteomes" id="UP000037035"/>
    </source>
</evidence>
<comment type="caution">
    <text evidence="1">The sequence shown here is derived from an EMBL/GenBank/DDBJ whole genome shotgun (WGS) entry which is preliminary data.</text>
</comment>
<dbReference type="PANTHER" id="PTHR46177:SF1">
    <property type="entry name" value="INTEGRASE CATALYTIC DOMAIN-CONTAINING PROTEIN"/>
    <property type="match status" value="1"/>
</dbReference>
<reference evidence="1 2" key="1">
    <citation type="submission" date="2015-08" db="EMBL/GenBank/DDBJ databases">
        <title>Next Generation Sequencing and Analysis of the Genome of Puccinia sorghi L Schw, the Causal Agent of Maize Common Rust.</title>
        <authorList>
            <person name="Rochi L."/>
            <person name="Burguener G."/>
            <person name="Darino M."/>
            <person name="Turjanski A."/>
            <person name="Kreff E."/>
            <person name="Dieguez M.J."/>
            <person name="Sacco F."/>
        </authorList>
    </citation>
    <scope>NUCLEOTIDE SEQUENCE [LARGE SCALE GENOMIC DNA]</scope>
    <source>
        <strain evidence="1 2">RO10H11247</strain>
    </source>
</reference>
<dbReference type="VEuPathDB" id="FungiDB:VP01_4632g2"/>
<name>A0A0L6UND8_9BASI</name>
<protein>
    <submittedName>
        <fullName evidence="1">Uncharacterized protein</fullName>
    </submittedName>
</protein>
<proteinExistence type="predicted"/>
<dbReference type="EMBL" id="LAVV01009760">
    <property type="protein sequence ID" value="KNZ50039.1"/>
    <property type="molecule type" value="Genomic_DNA"/>
</dbReference>
<dbReference type="OrthoDB" id="10440353at2759"/>
<dbReference type="PANTHER" id="PTHR46177">
    <property type="entry name" value="INTEGRASE CATALYTIC DOMAIN-CONTAINING PROTEIN"/>
    <property type="match status" value="1"/>
</dbReference>